<dbReference type="EMBL" id="JAKNCT010000001">
    <property type="protein sequence ID" value="MCG5030030.1"/>
    <property type="molecule type" value="Genomic_DNA"/>
</dbReference>
<evidence type="ECO:0000313" key="5">
    <source>
        <dbReference type="Proteomes" id="UP001297600"/>
    </source>
</evidence>
<dbReference type="Proteomes" id="UP001297600">
    <property type="component" value="Unassembled WGS sequence"/>
</dbReference>
<dbReference type="Pfam" id="PF00724">
    <property type="entry name" value="Oxidored_FMN"/>
    <property type="match status" value="1"/>
</dbReference>
<evidence type="ECO:0000256" key="1">
    <source>
        <dbReference type="ARBA" id="ARBA00022630"/>
    </source>
</evidence>
<dbReference type="InterPro" id="IPR001155">
    <property type="entry name" value="OxRdtase_FMN_N"/>
</dbReference>
<feature type="domain" description="NADH:flavin oxidoreductase/NADH oxidase N-terminal" evidence="3">
    <location>
        <begin position="8"/>
        <end position="333"/>
    </location>
</feature>
<evidence type="ECO:0000259" key="3">
    <source>
        <dbReference type="Pfam" id="PF00724"/>
    </source>
</evidence>
<name>A0ABS9MP55_9BURK</name>
<organism evidence="4 5">
    <name type="scientific">Mesosutterella porci</name>
    <dbReference type="NCBI Taxonomy" id="2915351"/>
    <lineage>
        <taxon>Bacteria</taxon>
        <taxon>Pseudomonadati</taxon>
        <taxon>Pseudomonadota</taxon>
        <taxon>Betaproteobacteria</taxon>
        <taxon>Burkholderiales</taxon>
        <taxon>Sutterellaceae</taxon>
        <taxon>Mesosutterella</taxon>
    </lineage>
</organism>
<dbReference type="PANTHER" id="PTHR43656:SF2">
    <property type="entry name" value="BINDING OXIDOREDUCTASE, PUTATIVE (AFU_ORTHOLOGUE AFUA_2G08260)-RELATED"/>
    <property type="match status" value="1"/>
</dbReference>
<reference evidence="4 5" key="1">
    <citation type="submission" date="2022-02" db="EMBL/GenBank/DDBJ databases">
        <title>Mesosutterella porci, a novel member of the family Sutterellaceae from pig feces.</title>
        <authorList>
            <person name="Wylensek D."/>
            <person name="Clavel T."/>
        </authorList>
    </citation>
    <scope>NUCLEOTIDE SEQUENCE [LARGE SCALE GENOMIC DNA]</scope>
    <source>
        <strain evidence="5">oilRF-744-wt-GAM-9</strain>
    </source>
</reference>
<proteinExistence type="predicted"/>
<sequence length="361" mass="39651">MPEKTSALFEPFQLNNGVTAPGRLAVAPITLYCQNPDGSVSEAERQFLRGRAKGFGIYVLGATLVADNGQGFPGQPRAIRRSDLPALRERAELVKKEGALAIAQIHHAGILGRAEFLPGHRIVGPSDNEEKGAEALSGSEVEELVEAFARAARLCLEAGYDGVEIHGANQYLIQQFYSAKTNRRTDEWGGSREKRMRFPLAVTDAVLKVREEAGRPDFVVGYRLSPEEPDENGLTMEDTMALVEQLASRPLQYIHVSQKDFFRKARRGADPALSRLEIIRGVIRGRTALMGVGNLMTAEDFARALATGWVDFTATARALMLNPELAELIRSDRGSEIATRLTPEIEASCRTPSVLFPRLPR</sequence>
<comment type="caution">
    <text evidence="4">The sequence shown here is derived from an EMBL/GenBank/DDBJ whole genome shotgun (WGS) entry which is preliminary data.</text>
</comment>
<dbReference type="Gene3D" id="3.20.20.70">
    <property type="entry name" value="Aldolase class I"/>
    <property type="match status" value="1"/>
</dbReference>
<dbReference type="SUPFAM" id="SSF51395">
    <property type="entry name" value="FMN-linked oxidoreductases"/>
    <property type="match status" value="1"/>
</dbReference>
<evidence type="ECO:0000256" key="2">
    <source>
        <dbReference type="ARBA" id="ARBA00023002"/>
    </source>
</evidence>
<dbReference type="InterPro" id="IPR051799">
    <property type="entry name" value="NADH_flavin_oxidoreductase"/>
</dbReference>
<keyword evidence="2" id="KW-0560">Oxidoreductase</keyword>
<accession>A0ABS9MP55</accession>
<gene>
    <name evidence="4" type="ORF">MAF45_00980</name>
</gene>
<protein>
    <submittedName>
        <fullName evidence="4">NADH-dependent flavin oxidoreductase</fullName>
    </submittedName>
</protein>
<keyword evidence="5" id="KW-1185">Reference proteome</keyword>
<dbReference type="RefSeq" id="WP_237977686.1">
    <property type="nucleotide sequence ID" value="NZ_JAKNCT010000001.1"/>
</dbReference>
<dbReference type="PANTHER" id="PTHR43656">
    <property type="entry name" value="BINDING OXIDOREDUCTASE, PUTATIVE (AFU_ORTHOLOGUE AFUA_2G08260)-RELATED"/>
    <property type="match status" value="1"/>
</dbReference>
<evidence type="ECO:0000313" key="4">
    <source>
        <dbReference type="EMBL" id="MCG5030030.1"/>
    </source>
</evidence>
<dbReference type="InterPro" id="IPR013785">
    <property type="entry name" value="Aldolase_TIM"/>
</dbReference>
<keyword evidence="1" id="KW-0285">Flavoprotein</keyword>